<dbReference type="EMBL" id="QGNZ01000001">
    <property type="protein sequence ID" value="PWS28388.1"/>
    <property type="molecule type" value="Genomic_DNA"/>
</dbReference>
<dbReference type="RefSeq" id="WP_109923835.1">
    <property type="nucleotide sequence ID" value="NZ_QGNZ01000001.1"/>
</dbReference>
<comment type="caution">
    <text evidence="1">The sequence shown here is derived from an EMBL/GenBank/DDBJ whole genome shotgun (WGS) entry which is preliminary data.</text>
</comment>
<gene>
    <name evidence="1" type="ORF">DHW03_00585</name>
</gene>
<keyword evidence="2" id="KW-1185">Reference proteome</keyword>
<proteinExistence type="predicted"/>
<accession>A0A317ETB1</accession>
<reference evidence="1 2" key="1">
    <citation type="submission" date="2018-05" db="EMBL/GenBank/DDBJ databases">
        <title>Pedobacter paludis sp. nov., isolated from wetland soil.</title>
        <authorList>
            <person name="Zhang Y."/>
            <person name="Wang G."/>
        </authorList>
    </citation>
    <scope>NUCLEOTIDE SEQUENCE [LARGE SCALE GENOMIC DNA]</scope>
    <source>
        <strain evidence="1 2">KCTC22721</strain>
    </source>
</reference>
<organism evidence="1 2">
    <name type="scientific">Pedobacter yonginense</name>
    <dbReference type="NCBI Taxonomy" id="651869"/>
    <lineage>
        <taxon>Bacteria</taxon>
        <taxon>Pseudomonadati</taxon>
        <taxon>Bacteroidota</taxon>
        <taxon>Sphingobacteriia</taxon>
        <taxon>Sphingobacteriales</taxon>
        <taxon>Sphingobacteriaceae</taxon>
        <taxon>Pedobacter</taxon>
    </lineage>
</organism>
<evidence type="ECO:0000313" key="2">
    <source>
        <dbReference type="Proteomes" id="UP000245379"/>
    </source>
</evidence>
<protein>
    <submittedName>
        <fullName evidence="1">Uncharacterized protein</fullName>
    </submittedName>
</protein>
<evidence type="ECO:0000313" key="1">
    <source>
        <dbReference type="EMBL" id="PWS28388.1"/>
    </source>
</evidence>
<name>A0A317ETB1_9SPHI</name>
<dbReference type="AlphaFoldDB" id="A0A317ETB1"/>
<dbReference type="Proteomes" id="UP000245379">
    <property type="component" value="Unassembled WGS sequence"/>
</dbReference>
<sequence>MVYGLPPHLSVRIGQNKKLSLFLILETNGQEYLADEAPPYAVALVKKWGRYFCRVYGLWSVNQPRGHDDIEQKIPANVHLQGF</sequence>